<dbReference type="PANTHER" id="PTHR45708">
    <property type="entry name" value="ENDOCHITINASE"/>
    <property type="match status" value="1"/>
</dbReference>
<evidence type="ECO:0000256" key="6">
    <source>
        <dbReference type="ARBA" id="ARBA00023277"/>
    </source>
</evidence>
<dbReference type="GO" id="GO:0008061">
    <property type="term" value="F:chitin binding"/>
    <property type="evidence" value="ECO:0007669"/>
    <property type="project" value="UniProtKB-KW"/>
</dbReference>
<dbReference type="SUPFAM" id="SSF51445">
    <property type="entry name" value="(Trans)glycosidases"/>
    <property type="match status" value="1"/>
</dbReference>
<evidence type="ECO:0000313" key="13">
    <source>
        <dbReference type="EMBL" id="GMM34889.1"/>
    </source>
</evidence>
<feature type="chain" id="PRO_5043405821" description="chitinase" evidence="11">
    <location>
        <begin position="24"/>
        <end position="641"/>
    </location>
</feature>
<keyword evidence="4 9" id="KW-0378">Hydrolase</keyword>
<keyword evidence="8" id="KW-0624">Polysaccharide degradation</keyword>
<comment type="catalytic activity">
    <reaction evidence="1">
        <text>Random endo-hydrolysis of N-acetyl-beta-D-glucosaminide (1-&gt;4)-beta-linkages in chitin and chitodextrins.</text>
        <dbReference type="EC" id="3.2.1.14"/>
    </reaction>
</comment>
<feature type="domain" description="GH18" evidence="12">
    <location>
        <begin position="31"/>
        <end position="319"/>
    </location>
</feature>
<feature type="signal peptide" evidence="11">
    <location>
        <begin position="1"/>
        <end position="23"/>
    </location>
</feature>
<comment type="caution">
    <text evidence="13">The sequence shown here is derived from an EMBL/GenBank/DDBJ whole genome shotgun (WGS) entry which is preliminary data.</text>
</comment>
<reference evidence="13 14" key="1">
    <citation type="journal article" date="2023" name="Elife">
        <title>Identification of key yeast species and microbe-microbe interactions impacting larval growth of Drosophila in the wild.</title>
        <authorList>
            <person name="Mure A."/>
            <person name="Sugiura Y."/>
            <person name="Maeda R."/>
            <person name="Honda K."/>
            <person name="Sakurai N."/>
            <person name="Takahashi Y."/>
            <person name="Watada M."/>
            <person name="Katoh T."/>
            <person name="Gotoh A."/>
            <person name="Gotoh Y."/>
            <person name="Taniguchi I."/>
            <person name="Nakamura K."/>
            <person name="Hayashi T."/>
            <person name="Katayama T."/>
            <person name="Uemura T."/>
            <person name="Hattori Y."/>
        </authorList>
    </citation>
    <scope>NUCLEOTIDE SEQUENCE [LARGE SCALE GENOMIC DNA]</scope>
    <source>
        <strain evidence="13 14">SC-9</strain>
    </source>
</reference>
<dbReference type="GO" id="GO:0008843">
    <property type="term" value="F:endochitinase activity"/>
    <property type="evidence" value="ECO:0007669"/>
    <property type="project" value="UniProtKB-EC"/>
</dbReference>
<keyword evidence="11" id="KW-0732">Signal</keyword>
<dbReference type="InterPro" id="IPR001223">
    <property type="entry name" value="Glyco_hydro18_cat"/>
</dbReference>
<evidence type="ECO:0000256" key="2">
    <source>
        <dbReference type="ARBA" id="ARBA00012729"/>
    </source>
</evidence>
<keyword evidence="6" id="KW-0119">Carbohydrate metabolism</keyword>
<evidence type="ECO:0000259" key="12">
    <source>
        <dbReference type="PROSITE" id="PS51910"/>
    </source>
</evidence>
<dbReference type="PROSITE" id="PS51910">
    <property type="entry name" value="GH18_2"/>
    <property type="match status" value="1"/>
</dbReference>
<protein>
    <recommendedName>
        <fullName evidence="2">chitinase</fullName>
        <ecNumber evidence="2">3.2.1.14</ecNumber>
    </recommendedName>
</protein>
<dbReference type="GeneID" id="90072868"/>
<dbReference type="InterPro" id="IPR050542">
    <property type="entry name" value="Glycosyl_Hydrlase18_Chitinase"/>
</dbReference>
<evidence type="ECO:0000256" key="5">
    <source>
        <dbReference type="ARBA" id="ARBA00023024"/>
    </source>
</evidence>
<dbReference type="EMBL" id="BTFZ01000004">
    <property type="protein sequence ID" value="GMM34889.1"/>
    <property type="molecule type" value="Genomic_DNA"/>
</dbReference>
<dbReference type="PANTHER" id="PTHR45708:SF49">
    <property type="entry name" value="ENDOCHITINASE"/>
    <property type="match status" value="1"/>
</dbReference>
<dbReference type="GO" id="GO:0000272">
    <property type="term" value="P:polysaccharide catabolic process"/>
    <property type="evidence" value="ECO:0007669"/>
    <property type="project" value="UniProtKB-KW"/>
</dbReference>
<evidence type="ECO:0000256" key="7">
    <source>
        <dbReference type="ARBA" id="ARBA00023295"/>
    </source>
</evidence>
<dbReference type="GO" id="GO:0005576">
    <property type="term" value="C:extracellular region"/>
    <property type="evidence" value="ECO:0007669"/>
    <property type="project" value="TreeGrafter"/>
</dbReference>
<keyword evidence="3" id="KW-0147">Chitin-binding</keyword>
<keyword evidence="14" id="KW-1185">Reference proteome</keyword>
<dbReference type="GO" id="GO:0006032">
    <property type="term" value="P:chitin catabolic process"/>
    <property type="evidence" value="ECO:0007669"/>
    <property type="project" value="UniProtKB-KW"/>
</dbReference>
<dbReference type="CDD" id="cd02877">
    <property type="entry name" value="GH18_hevamine_XipI_class_III"/>
    <property type="match status" value="1"/>
</dbReference>
<organism evidence="13 14">
    <name type="scientific">Saccharomycopsis crataegensis</name>
    <dbReference type="NCBI Taxonomy" id="43959"/>
    <lineage>
        <taxon>Eukaryota</taxon>
        <taxon>Fungi</taxon>
        <taxon>Dikarya</taxon>
        <taxon>Ascomycota</taxon>
        <taxon>Saccharomycotina</taxon>
        <taxon>Saccharomycetes</taxon>
        <taxon>Saccharomycopsidaceae</taxon>
        <taxon>Saccharomycopsis</taxon>
    </lineage>
</organism>
<gene>
    <name evidence="13" type="ORF">DASC09_022140</name>
</gene>
<evidence type="ECO:0000256" key="10">
    <source>
        <dbReference type="SAM" id="MobiDB-lite"/>
    </source>
</evidence>
<accession>A0AAV5QKF5</accession>
<dbReference type="InterPro" id="IPR001579">
    <property type="entry name" value="Glyco_hydro_18_chit_AS"/>
</dbReference>
<feature type="region of interest" description="Disordered" evidence="10">
    <location>
        <begin position="513"/>
        <end position="546"/>
    </location>
</feature>
<evidence type="ECO:0000256" key="8">
    <source>
        <dbReference type="ARBA" id="ARBA00023326"/>
    </source>
</evidence>
<evidence type="ECO:0000256" key="11">
    <source>
        <dbReference type="SAM" id="SignalP"/>
    </source>
</evidence>
<name>A0AAV5QKF5_9ASCO</name>
<keyword evidence="5" id="KW-0146">Chitin degradation</keyword>
<evidence type="ECO:0000313" key="14">
    <source>
        <dbReference type="Proteomes" id="UP001360560"/>
    </source>
</evidence>
<dbReference type="EC" id="3.2.1.14" evidence="2"/>
<evidence type="ECO:0000256" key="3">
    <source>
        <dbReference type="ARBA" id="ARBA00022669"/>
    </source>
</evidence>
<proteinExistence type="predicted"/>
<dbReference type="Gene3D" id="3.20.20.80">
    <property type="entry name" value="Glycosidases"/>
    <property type="match status" value="1"/>
</dbReference>
<dbReference type="Proteomes" id="UP001360560">
    <property type="component" value="Unassembled WGS sequence"/>
</dbReference>
<evidence type="ECO:0000256" key="4">
    <source>
        <dbReference type="ARBA" id="ARBA00022801"/>
    </source>
</evidence>
<dbReference type="AlphaFoldDB" id="A0AAV5QKF5"/>
<evidence type="ECO:0000256" key="9">
    <source>
        <dbReference type="RuleBase" id="RU000489"/>
    </source>
</evidence>
<keyword evidence="7 9" id="KW-0326">Glycosidase</keyword>
<dbReference type="PROSITE" id="PS01095">
    <property type="entry name" value="GH18_1"/>
    <property type="match status" value="1"/>
</dbReference>
<dbReference type="Pfam" id="PF00704">
    <property type="entry name" value="Glyco_hydro_18"/>
    <property type="match status" value="1"/>
</dbReference>
<dbReference type="InterPro" id="IPR045321">
    <property type="entry name" value="Cts1-like"/>
</dbReference>
<sequence>MTIQQITLLFILSFSCFITQASAVFDATGNSNLVMYWGQASAGSQERLGYYCEEGKADMIVLSFMTAFPGTNDIPSLNFASACVGTEYDNGLLHCSEIAEDIKTCQSSGVKILLSLGGASGAYGFTTGSEATEFADSLWNLFLEGDSDTKPFDDAIIDGFDLDIEDNNSEGYTALVTELRSKFSKGTKDYYISAAPQCPNPDESLNNVMTSAEIDFAFIQFYNNYCQLGGSYFNYDTWEEWAKSSAYNKDIKLYLGVPGSYSAASSGYTDISTLKSAIESVSCSSNFGGVSVWDASQADANEVSGGTWAAYVRDVLDNDICASGVNSSIPSTSSSSASASFSTTLSTIMFSSSASSSFVTTITPTVISSSVITTTIEPISSSAKLLSTTTVNPAAYSSLNAPDSLSTSYSTYYSTSTSYSTFTSTFTSTSVSTTYVAYSPSSNASIPTPTSMAFDVAVFANSTASKSTANITSYSTSYSTHYSTLTSYSTSTSTFISTSISTTYIASSTEVDTETSSSSSSPASSTTTSSTSSSTASSTINSSTSSSTASAEARDCSSLSGLERAKCMNALYKLDSYYLRDAQECTDGAIICRASGELAICDNGTYVSIECPSGTTCYASNDGDYVIVTCNFSSYKSAFLY</sequence>
<dbReference type="InterPro" id="IPR017853">
    <property type="entry name" value="GH"/>
</dbReference>
<evidence type="ECO:0000256" key="1">
    <source>
        <dbReference type="ARBA" id="ARBA00000822"/>
    </source>
</evidence>
<dbReference type="RefSeq" id="XP_064851889.1">
    <property type="nucleotide sequence ID" value="XM_064995817.1"/>
</dbReference>